<sequence length="69" mass="8440">MLIYHSRLSTSDSMHKFIEKESSYIYIILMKKEKQLNQIISAVYQQLIKVTQQIRRREIEKFSRLYQKS</sequence>
<name>A0A8S1YSX2_PAROT</name>
<evidence type="ECO:0000313" key="2">
    <source>
        <dbReference type="Proteomes" id="UP000683925"/>
    </source>
</evidence>
<organism evidence="1 2">
    <name type="scientific">Paramecium octaurelia</name>
    <dbReference type="NCBI Taxonomy" id="43137"/>
    <lineage>
        <taxon>Eukaryota</taxon>
        <taxon>Sar</taxon>
        <taxon>Alveolata</taxon>
        <taxon>Ciliophora</taxon>
        <taxon>Intramacronucleata</taxon>
        <taxon>Oligohymenophorea</taxon>
        <taxon>Peniculida</taxon>
        <taxon>Parameciidae</taxon>
        <taxon>Paramecium</taxon>
    </lineage>
</organism>
<proteinExistence type="predicted"/>
<reference evidence="1" key="1">
    <citation type="submission" date="2021-01" db="EMBL/GenBank/DDBJ databases">
        <authorList>
            <consortium name="Genoscope - CEA"/>
            <person name="William W."/>
        </authorList>
    </citation>
    <scope>NUCLEOTIDE SEQUENCE</scope>
</reference>
<dbReference type="AlphaFoldDB" id="A0A8S1YSX2"/>
<comment type="caution">
    <text evidence="1">The sequence shown here is derived from an EMBL/GenBank/DDBJ whole genome shotgun (WGS) entry which is preliminary data.</text>
</comment>
<accession>A0A8S1YSX2</accession>
<gene>
    <name evidence="1" type="ORF">POCTA_138.1.T2540003</name>
</gene>
<keyword evidence="2" id="KW-1185">Reference proteome</keyword>
<dbReference type="Proteomes" id="UP000683925">
    <property type="component" value="Unassembled WGS sequence"/>
</dbReference>
<evidence type="ECO:0000313" key="1">
    <source>
        <dbReference type="EMBL" id="CAD8215434.1"/>
    </source>
</evidence>
<protein>
    <submittedName>
        <fullName evidence="1">Uncharacterized protein</fullName>
    </submittedName>
</protein>
<dbReference type="EMBL" id="CAJJDP010000258">
    <property type="protein sequence ID" value="CAD8215434.1"/>
    <property type="molecule type" value="Genomic_DNA"/>
</dbReference>